<evidence type="ECO:0000313" key="4">
    <source>
        <dbReference type="Proteomes" id="UP000315971"/>
    </source>
</evidence>
<evidence type="ECO:0000256" key="1">
    <source>
        <dbReference type="SAM" id="SignalP"/>
    </source>
</evidence>
<dbReference type="CDD" id="cd08977">
    <property type="entry name" value="SusD"/>
    <property type="match status" value="1"/>
</dbReference>
<dbReference type="AlphaFoldDB" id="A0A521DYZ8"/>
<dbReference type="EMBL" id="FXSZ01000009">
    <property type="protein sequence ID" value="SMO76933.1"/>
    <property type="molecule type" value="Genomic_DNA"/>
</dbReference>
<dbReference type="Proteomes" id="UP000315971">
    <property type="component" value="Unassembled WGS sequence"/>
</dbReference>
<dbReference type="InterPro" id="IPR011990">
    <property type="entry name" value="TPR-like_helical_dom_sf"/>
</dbReference>
<evidence type="ECO:0000313" key="3">
    <source>
        <dbReference type="EMBL" id="SMO76933.1"/>
    </source>
</evidence>
<dbReference type="Gene3D" id="2.20.20.130">
    <property type="match status" value="1"/>
</dbReference>
<keyword evidence="1" id="KW-0732">Signal</keyword>
<dbReference type="SUPFAM" id="SSF48452">
    <property type="entry name" value="TPR-like"/>
    <property type="match status" value="1"/>
</dbReference>
<sequence>MQIVRKKILLAITGLSILFSTVSCQKWVDDTPNPSGVDESKVFSKEQGFRDALNGVYLQMGSPALYGKDLTMGVLSLMGRSYDSVNVKKISNLQYQAAKFNLQDQDVKVYSASVWNQMYQSIANVNNVLANVETKKDIFTGNNYNTYKGEALALRAYLHFDILRLFAPAPSTGSLASPAIPYVTSINFSATPVSSVEQVLNQCIADLNTANDLLDANDLTQSQINKWAVQGLLARIYMYKGDNVKASEYALAVINSNKFSLSNNKNDLMFNKESLFQLYVYLNDFSQYYKSLFSDPSLLGLSTSGQTALYVTGNGSATDYRKNFIAGGATTSLTIALQKLSNPAGGVTKSNVFPMIRLTEMYYIAAECATDGTTGLSYINPVRIARNLPALTSTQVPNLAVLSTEILNEYKKEFIGEGQMFFYYKRKNTPFTALPFYPAIAASPKAGEVPVASNATYTFVKPE</sequence>
<dbReference type="Gene3D" id="1.25.40.900">
    <property type="match status" value="1"/>
</dbReference>
<feature type="chain" id="PRO_5022243090" evidence="1">
    <location>
        <begin position="26"/>
        <end position="463"/>
    </location>
</feature>
<dbReference type="Gene3D" id="1.25.40.390">
    <property type="match status" value="1"/>
</dbReference>
<dbReference type="RefSeq" id="WP_185955279.1">
    <property type="nucleotide sequence ID" value="NZ_FXSZ01000009.1"/>
</dbReference>
<name>A0A521DYZ8_9SPHI</name>
<protein>
    <submittedName>
        <fullName evidence="3">SusD family protein</fullName>
    </submittedName>
</protein>
<feature type="signal peptide" evidence="1">
    <location>
        <begin position="1"/>
        <end position="25"/>
    </location>
</feature>
<reference evidence="3 4" key="1">
    <citation type="submission" date="2017-05" db="EMBL/GenBank/DDBJ databases">
        <authorList>
            <person name="Varghese N."/>
            <person name="Submissions S."/>
        </authorList>
    </citation>
    <scope>NUCLEOTIDE SEQUENCE [LARGE SCALE GENOMIC DNA]</scope>
    <source>
        <strain evidence="3 4">DSM 21342</strain>
    </source>
</reference>
<feature type="domain" description="SusD-like N-terminal" evidence="2">
    <location>
        <begin position="95"/>
        <end position="238"/>
    </location>
</feature>
<dbReference type="Pfam" id="PF14322">
    <property type="entry name" value="SusD-like_3"/>
    <property type="match status" value="1"/>
</dbReference>
<evidence type="ECO:0000259" key="2">
    <source>
        <dbReference type="Pfam" id="PF14322"/>
    </source>
</evidence>
<accession>A0A521DYZ8</accession>
<organism evidence="3 4">
    <name type="scientific">Solitalea koreensis</name>
    <dbReference type="NCBI Taxonomy" id="543615"/>
    <lineage>
        <taxon>Bacteria</taxon>
        <taxon>Pseudomonadati</taxon>
        <taxon>Bacteroidota</taxon>
        <taxon>Sphingobacteriia</taxon>
        <taxon>Sphingobacteriales</taxon>
        <taxon>Sphingobacteriaceae</taxon>
        <taxon>Solitalea</taxon>
    </lineage>
</organism>
<keyword evidence="4" id="KW-1185">Reference proteome</keyword>
<dbReference type="PROSITE" id="PS51257">
    <property type="entry name" value="PROKAR_LIPOPROTEIN"/>
    <property type="match status" value="1"/>
</dbReference>
<dbReference type="InterPro" id="IPR033985">
    <property type="entry name" value="SusD-like_N"/>
</dbReference>
<proteinExistence type="predicted"/>
<gene>
    <name evidence="3" type="ORF">SAMN06265350_10984</name>
</gene>